<dbReference type="Proteomes" id="UP000325785">
    <property type="component" value="Chromosome"/>
</dbReference>
<dbReference type="Proteomes" id="UP000051401">
    <property type="component" value="Unassembled WGS sequence"/>
</dbReference>
<evidence type="ECO:0000256" key="5">
    <source>
        <dbReference type="ARBA" id="ARBA00022777"/>
    </source>
</evidence>
<dbReference type="PROSITE" id="PS50112">
    <property type="entry name" value="PAS"/>
    <property type="match status" value="1"/>
</dbReference>
<dbReference type="PANTHER" id="PTHR43711">
    <property type="entry name" value="TWO-COMPONENT HISTIDINE KINASE"/>
    <property type="match status" value="1"/>
</dbReference>
<dbReference type="SUPFAM" id="SSF55785">
    <property type="entry name" value="PYP-like sensor domain (PAS domain)"/>
    <property type="match status" value="1"/>
</dbReference>
<dbReference type="SMART" id="SM00387">
    <property type="entry name" value="HATPase_c"/>
    <property type="match status" value="1"/>
</dbReference>
<dbReference type="Pfam" id="PF00512">
    <property type="entry name" value="HisKA"/>
    <property type="match status" value="1"/>
</dbReference>
<keyword evidence="7" id="KW-1133">Transmembrane helix</keyword>
<organism evidence="10 12">
    <name type="scientific">Roseovarius indicus</name>
    <dbReference type="NCBI Taxonomy" id="540747"/>
    <lineage>
        <taxon>Bacteria</taxon>
        <taxon>Pseudomonadati</taxon>
        <taxon>Pseudomonadota</taxon>
        <taxon>Alphaproteobacteria</taxon>
        <taxon>Rhodobacterales</taxon>
        <taxon>Roseobacteraceae</taxon>
        <taxon>Roseovarius</taxon>
    </lineage>
</organism>
<dbReference type="SMART" id="SM00388">
    <property type="entry name" value="HisKA"/>
    <property type="match status" value="1"/>
</dbReference>
<keyword evidence="7" id="KW-0812">Transmembrane</keyword>
<feature type="domain" description="Histidine kinase" evidence="8">
    <location>
        <begin position="371"/>
        <end position="586"/>
    </location>
</feature>
<dbReference type="RefSeq" id="WP_057821597.1">
    <property type="nucleotide sequence ID" value="NZ_CP031598.1"/>
</dbReference>
<evidence type="ECO:0000313" key="11">
    <source>
        <dbReference type="EMBL" id="QEW25783.1"/>
    </source>
</evidence>
<dbReference type="InterPro" id="IPR036890">
    <property type="entry name" value="HATPase_C_sf"/>
</dbReference>
<keyword evidence="3" id="KW-0597">Phosphoprotein</keyword>
<dbReference type="InterPro" id="IPR003661">
    <property type="entry name" value="HisK_dim/P_dom"/>
</dbReference>
<dbReference type="InterPro" id="IPR000014">
    <property type="entry name" value="PAS"/>
</dbReference>
<evidence type="ECO:0000313" key="12">
    <source>
        <dbReference type="Proteomes" id="UP000051401"/>
    </source>
</evidence>
<dbReference type="InterPro" id="IPR035965">
    <property type="entry name" value="PAS-like_dom_sf"/>
</dbReference>
<dbReference type="EC" id="2.7.13.3" evidence="2"/>
<dbReference type="CDD" id="cd00130">
    <property type="entry name" value="PAS"/>
    <property type="match status" value="1"/>
</dbReference>
<protein>
    <recommendedName>
        <fullName evidence="2">histidine kinase</fullName>
        <ecNumber evidence="2">2.7.13.3</ecNumber>
    </recommendedName>
</protein>
<dbReference type="PATRIC" id="fig|540747.5.peg.4235"/>
<reference evidence="11 13" key="2">
    <citation type="submission" date="2018-08" db="EMBL/GenBank/DDBJ databases">
        <title>Genetic Globetrotter - A new plasmid hitch-hiking vast phylogenetic and geographic distances.</title>
        <authorList>
            <person name="Vollmers J."/>
            <person name="Petersen J."/>
        </authorList>
    </citation>
    <scope>NUCLEOTIDE SEQUENCE [LARGE SCALE GENOMIC DNA]</scope>
    <source>
        <strain evidence="11 13">DSM 26383</strain>
    </source>
</reference>
<dbReference type="STRING" id="540747.SAMN04488031_12617"/>
<dbReference type="Gene3D" id="3.30.450.20">
    <property type="entry name" value="PAS domain"/>
    <property type="match status" value="1"/>
</dbReference>
<dbReference type="Gene3D" id="3.30.565.10">
    <property type="entry name" value="Histidine kinase-like ATPase, C-terminal domain"/>
    <property type="match status" value="1"/>
</dbReference>
<evidence type="ECO:0000256" key="6">
    <source>
        <dbReference type="ARBA" id="ARBA00023012"/>
    </source>
</evidence>
<sequence length="590" mass="64891">MIRFRNLAFGLLLPLVAVVVFAVLLTFSLIRMLEVENAMRVGAEKNMLWVFHQSEVAARRLTETAALIGLGEADTEELSLRFDILKSRIAILNDGPQRRFVEEIGYDDDLDRIAAVLDAMTPVVADLSPGDGARLRDALKPAARLFGRAANKAMIAEWNDLGERLETYRAQLRQIILFLIGIMAAGGILAATLAVALRQSHQRNLMLRQSRDFSALLVSSSGEGILAVDRAGRCTLWNDAMAGLIGKSAEQAMGRPPAELAGFFGIAPLQAGLARALEGQSSELALHPLFQNEQTEPRYVDLRFFPMRNDGEVIGAILFLHDATDRHAAQQREAEDRDRLEDLVAERTRDLDDALQRERSAADLYRNFAAMVSHQFRTPLAVADSALQRLIRRGPRVEPGEVAERANRARSAIAGLTRLVESTLDVARLDAGQLGSQRVRCDLNDIVDTVCARQRETDPAREISILPSPDTGDAVFCDPAHVEQILENLLSNAIKYTAPGSLVSIRVHGDRQNLFCDVHNEGSPIPEEERNLIFNRNYRGTNSTGSAGTGLGLFMARTLARMQGGDLTLRPGSDGVTFRMTLPRFKPSTA</sequence>
<comment type="catalytic activity">
    <reaction evidence="1">
        <text>ATP + protein L-histidine = ADP + protein N-phospho-L-histidine.</text>
        <dbReference type="EC" id="2.7.13.3"/>
    </reaction>
</comment>
<dbReference type="InterPro" id="IPR013656">
    <property type="entry name" value="PAS_4"/>
</dbReference>
<dbReference type="KEGG" id="rid:RIdsm_01572"/>
<keyword evidence="12" id="KW-1185">Reference proteome</keyword>
<dbReference type="OrthoDB" id="9815202at2"/>
<feature type="domain" description="PAS" evidence="9">
    <location>
        <begin position="210"/>
        <end position="255"/>
    </location>
</feature>
<proteinExistence type="predicted"/>
<dbReference type="GO" id="GO:0000155">
    <property type="term" value="F:phosphorelay sensor kinase activity"/>
    <property type="evidence" value="ECO:0007669"/>
    <property type="project" value="InterPro"/>
</dbReference>
<evidence type="ECO:0000256" key="2">
    <source>
        <dbReference type="ARBA" id="ARBA00012438"/>
    </source>
</evidence>
<dbReference type="InterPro" id="IPR036097">
    <property type="entry name" value="HisK_dim/P_sf"/>
</dbReference>
<dbReference type="EMBL" id="CP031598">
    <property type="protein sequence ID" value="QEW25783.1"/>
    <property type="molecule type" value="Genomic_DNA"/>
</dbReference>
<feature type="transmembrane region" description="Helical" evidence="7">
    <location>
        <begin position="6"/>
        <end position="30"/>
    </location>
</feature>
<evidence type="ECO:0000313" key="10">
    <source>
        <dbReference type="EMBL" id="KRS13649.1"/>
    </source>
</evidence>
<dbReference type="PRINTS" id="PR00344">
    <property type="entry name" value="BCTRLSENSOR"/>
</dbReference>
<name>A0A0T5NXU2_9RHOB</name>
<evidence type="ECO:0000256" key="7">
    <source>
        <dbReference type="SAM" id="Phobius"/>
    </source>
</evidence>
<keyword evidence="4 11" id="KW-0808">Transferase</keyword>
<dbReference type="InterPro" id="IPR003594">
    <property type="entry name" value="HATPase_dom"/>
</dbReference>
<dbReference type="InterPro" id="IPR050736">
    <property type="entry name" value="Sensor_HK_Regulatory"/>
</dbReference>
<dbReference type="Gene3D" id="1.10.287.130">
    <property type="match status" value="1"/>
</dbReference>
<keyword evidence="6" id="KW-0902">Two-component regulatory system</keyword>
<dbReference type="PROSITE" id="PS50109">
    <property type="entry name" value="HIS_KIN"/>
    <property type="match status" value="1"/>
</dbReference>
<reference evidence="10 12" key="1">
    <citation type="submission" date="2015-04" db="EMBL/GenBank/DDBJ databases">
        <title>The draft genome sequence of Roseovarius indicus B108T.</title>
        <authorList>
            <person name="Li G."/>
            <person name="Lai Q."/>
            <person name="Shao Z."/>
            <person name="Yan P."/>
        </authorList>
    </citation>
    <scope>NUCLEOTIDE SEQUENCE [LARGE SCALE GENOMIC DNA]</scope>
    <source>
        <strain evidence="10 12">B108</strain>
    </source>
</reference>
<evidence type="ECO:0000256" key="4">
    <source>
        <dbReference type="ARBA" id="ARBA00022679"/>
    </source>
</evidence>
<evidence type="ECO:0000259" key="9">
    <source>
        <dbReference type="PROSITE" id="PS50112"/>
    </source>
</evidence>
<keyword evidence="7" id="KW-0472">Membrane</keyword>
<dbReference type="InterPro" id="IPR005467">
    <property type="entry name" value="His_kinase_dom"/>
</dbReference>
<dbReference type="EMBL" id="LAXI01000035">
    <property type="protein sequence ID" value="KRS13649.1"/>
    <property type="molecule type" value="Genomic_DNA"/>
</dbReference>
<evidence type="ECO:0000256" key="3">
    <source>
        <dbReference type="ARBA" id="ARBA00022553"/>
    </source>
</evidence>
<accession>A0A0T5NXU2</accession>
<gene>
    <name evidence="11" type="primary">yycG</name>
    <name evidence="11" type="ORF">RIdsm_01572</name>
    <name evidence="10" type="ORF">XM52_27315</name>
</gene>
<dbReference type="Pfam" id="PF02518">
    <property type="entry name" value="HATPase_c"/>
    <property type="match status" value="1"/>
</dbReference>
<dbReference type="CDD" id="cd00082">
    <property type="entry name" value="HisKA"/>
    <property type="match status" value="1"/>
</dbReference>
<dbReference type="AlphaFoldDB" id="A0A0T5NXU2"/>
<dbReference type="InterPro" id="IPR004358">
    <property type="entry name" value="Sig_transdc_His_kin-like_C"/>
</dbReference>
<feature type="transmembrane region" description="Helical" evidence="7">
    <location>
        <begin position="175"/>
        <end position="197"/>
    </location>
</feature>
<dbReference type="SUPFAM" id="SSF55874">
    <property type="entry name" value="ATPase domain of HSP90 chaperone/DNA topoisomerase II/histidine kinase"/>
    <property type="match status" value="1"/>
</dbReference>
<evidence type="ECO:0000256" key="1">
    <source>
        <dbReference type="ARBA" id="ARBA00000085"/>
    </source>
</evidence>
<dbReference type="Pfam" id="PF08448">
    <property type="entry name" value="PAS_4"/>
    <property type="match status" value="1"/>
</dbReference>
<dbReference type="NCBIfam" id="TIGR00229">
    <property type="entry name" value="sensory_box"/>
    <property type="match status" value="1"/>
</dbReference>
<dbReference type="SUPFAM" id="SSF47384">
    <property type="entry name" value="Homodimeric domain of signal transducing histidine kinase"/>
    <property type="match status" value="1"/>
</dbReference>
<evidence type="ECO:0000313" key="13">
    <source>
        <dbReference type="Proteomes" id="UP000325785"/>
    </source>
</evidence>
<evidence type="ECO:0000259" key="8">
    <source>
        <dbReference type="PROSITE" id="PS50109"/>
    </source>
</evidence>
<keyword evidence="5 11" id="KW-0418">Kinase</keyword>
<dbReference type="PANTHER" id="PTHR43711:SF1">
    <property type="entry name" value="HISTIDINE KINASE 1"/>
    <property type="match status" value="1"/>
</dbReference>
<dbReference type="SMART" id="SM00091">
    <property type="entry name" value="PAS"/>
    <property type="match status" value="1"/>
</dbReference>